<dbReference type="EMBL" id="JAESWC010000007">
    <property type="protein sequence ID" value="MBL4936579.1"/>
    <property type="molecule type" value="Genomic_DNA"/>
</dbReference>
<dbReference type="CDD" id="cd03215">
    <property type="entry name" value="ABC_Carb_Monos_II"/>
    <property type="match status" value="1"/>
</dbReference>
<dbReference type="GO" id="GO:0005524">
    <property type="term" value="F:ATP binding"/>
    <property type="evidence" value="ECO:0007669"/>
    <property type="project" value="UniProtKB-KW"/>
</dbReference>
<dbReference type="Proteomes" id="UP000632377">
    <property type="component" value="Unassembled WGS sequence"/>
</dbReference>
<keyword evidence="1" id="KW-0547">Nucleotide-binding</keyword>
<keyword evidence="2 4" id="KW-0067">ATP-binding</keyword>
<evidence type="ECO:0000256" key="2">
    <source>
        <dbReference type="ARBA" id="ARBA00022840"/>
    </source>
</evidence>
<dbReference type="RefSeq" id="WP_202749336.1">
    <property type="nucleotide sequence ID" value="NZ_JAESWC010000007.1"/>
</dbReference>
<gene>
    <name evidence="4" type="ORF">JK636_12505</name>
</gene>
<dbReference type="SUPFAM" id="SSF52540">
    <property type="entry name" value="P-loop containing nucleoside triphosphate hydrolases"/>
    <property type="match status" value="2"/>
</dbReference>
<comment type="caution">
    <text evidence="4">The sequence shown here is derived from an EMBL/GenBank/DDBJ whole genome shotgun (WGS) entry which is preliminary data.</text>
</comment>
<dbReference type="PROSITE" id="PS00211">
    <property type="entry name" value="ABC_TRANSPORTER_1"/>
    <property type="match status" value="1"/>
</dbReference>
<dbReference type="InterPro" id="IPR003593">
    <property type="entry name" value="AAA+_ATPase"/>
</dbReference>
<dbReference type="InterPro" id="IPR003439">
    <property type="entry name" value="ABC_transporter-like_ATP-bd"/>
</dbReference>
<accession>A0ABS1TB46</accession>
<reference evidence="4 5" key="1">
    <citation type="submission" date="2021-01" db="EMBL/GenBank/DDBJ databases">
        <title>Genome public.</title>
        <authorList>
            <person name="Liu C."/>
            <person name="Sun Q."/>
        </authorList>
    </citation>
    <scope>NUCLEOTIDE SEQUENCE [LARGE SCALE GENOMIC DNA]</scope>
    <source>
        <strain evidence="4 5">YIM B02515</strain>
    </source>
</reference>
<evidence type="ECO:0000256" key="1">
    <source>
        <dbReference type="ARBA" id="ARBA00022741"/>
    </source>
</evidence>
<dbReference type="Gene3D" id="3.40.50.300">
    <property type="entry name" value="P-loop containing nucleotide triphosphate hydrolases"/>
    <property type="match status" value="2"/>
</dbReference>
<dbReference type="InterPro" id="IPR017871">
    <property type="entry name" value="ABC_transporter-like_CS"/>
</dbReference>
<evidence type="ECO:0000259" key="3">
    <source>
        <dbReference type="PROSITE" id="PS50893"/>
    </source>
</evidence>
<dbReference type="PROSITE" id="PS50893">
    <property type="entry name" value="ABC_TRANSPORTER_2"/>
    <property type="match status" value="2"/>
</dbReference>
<evidence type="ECO:0000313" key="5">
    <source>
        <dbReference type="Proteomes" id="UP000632377"/>
    </source>
</evidence>
<evidence type="ECO:0000313" key="4">
    <source>
        <dbReference type="EMBL" id="MBL4936579.1"/>
    </source>
</evidence>
<feature type="domain" description="ABC transporter" evidence="3">
    <location>
        <begin position="8"/>
        <end position="241"/>
    </location>
</feature>
<keyword evidence="5" id="KW-1185">Reference proteome</keyword>
<proteinExistence type="predicted"/>
<dbReference type="InterPro" id="IPR027417">
    <property type="entry name" value="P-loop_NTPase"/>
</dbReference>
<organism evidence="4 5">
    <name type="scientific">Clostridium rhizosphaerae</name>
    <dbReference type="NCBI Taxonomy" id="2803861"/>
    <lineage>
        <taxon>Bacteria</taxon>
        <taxon>Bacillati</taxon>
        <taxon>Bacillota</taxon>
        <taxon>Clostridia</taxon>
        <taxon>Eubacteriales</taxon>
        <taxon>Clostridiaceae</taxon>
        <taxon>Clostridium</taxon>
    </lineage>
</organism>
<dbReference type="PANTHER" id="PTHR43790">
    <property type="entry name" value="CARBOHYDRATE TRANSPORT ATP-BINDING PROTEIN MG119-RELATED"/>
    <property type="match status" value="1"/>
</dbReference>
<dbReference type="InterPro" id="IPR050107">
    <property type="entry name" value="ABC_carbohydrate_import_ATPase"/>
</dbReference>
<dbReference type="Pfam" id="PF00005">
    <property type="entry name" value="ABC_tran"/>
    <property type="match status" value="2"/>
</dbReference>
<dbReference type="SMART" id="SM00382">
    <property type="entry name" value="AAA"/>
    <property type="match status" value="1"/>
</dbReference>
<dbReference type="CDD" id="cd03216">
    <property type="entry name" value="ABC_Carb_Monos_I"/>
    <property type="match status" value="1"/>
</dbReference>
<sequence length="502" mass="55764">MDKKIPLMKLENINKVFGKVAASKNVNLSIYSGEIHALLGENGAGKSTIINIISGIYTPDSGIIRYEDKEVKFASPKDSIKYGVGTIYQHFKLVDAMIARENIILGQKNGIFKKGKKFEEEIKAICEKYGLDLDLNKYVCDMSVGEKQNLEILKVLYRGAKILIMDEPTTVFTPQETKRLFKIMRRMKEQGCAVIFISHKMDEVIEICDKVTILRKGETIKTLKVEESNQDELIELMVGRAVDLTIEKVESEIGKELLQIKNLTVLNEEGSEAVKNISFNINEGEILGVAGIAGSGQKELCEAIAGVISTKAGEIVFLGENIEGKNPREFIKRGISMSFIPEDRLGMGLVGSMDMVDNLLLKSYHLQKGMIIDRKPLIEKAKELKKSLEIKTPSISYPIKYLSGGNIQKILLGRELSLKPRLLVMAYPVRGLDINTCFTVYNLVNEAKKSGTAVLFIGEDLDVLTQLCDRIMVMCHGSISGTIEADKATREILGRMMVGSKA</sequence>
<feature type="domain" description="ABC transporter" evidence="3">
    <location>
        <begin position="258"/>
        <end position="501"/>
    </location>
</feature>
<name>A0ABS1TB46_9CLOT</name>
<protein>
    <submittedName>
        <fullName evidence="4">ABC transporter ATP-binding protein</fullName>
    </submittedName>
</protein>
<dbReference type="PANTHER" id="PTHR43790:SF4">
    <property type="entry name" value="GUANOSINE IMPORT ATP-BINDING PROTEIN NUPO"/>
    <property type="match status" value="1"/>
</dbReference>